<protein>
    <submittedName>
        <fullName evidence="1">Uncharacterized protein</fullName>
    </submittedName>
</protein>
<gene>
    <name evidence="1" type="ORF">NPIL_549431</name>
</gene>
<accession>A0A8X6UNF8</accession>
<reference evidence="1" key="1">
    <citation type="submission" date="2020-08" db="EMBL/GenBank/DDBJ databases">
        <title>Multicomponent nature underlies the extraordinary mechanical properties of spider dragline silk.</title>
        <authorList>
            <person name="Kono N."/>
            <person name="Nakamura H."/>
            <person name="Mori M."/>
            <person name="Yoshida Y."/>
            <person name="Ohtoshi R."/>
            <person name="Malay A.D."/>
            <person name="Moran D.A.P."/>
            <person name="Tomita M."/>
            <person name="Numata K."/>
            <person name="Arakawa K."/>
        </authorList>
    </citation>
    <scope>NUCLEOTIDE SEQUENCE</scope>
</reference>
<keyword evidence="2" id="KW-1185">Reference proteome</keyword>
<sequence>PAPSIAMLLRRFQDKGLKGALRPRRTKSSD</sequence>
<dbReference type="Proteomes" id="UP000887013">
    <property type="component" value="Unassembled WGS sequence"/>
</dbReference>
<evidence type="ECO:0000313" key="1">
    <source>
        <dbReference type="EMBL" id="GFU62659.1"/>
    </source>
</evidence>
<name>A0A8X6UNF8_NEPPI</name>
<proteinExistence type="predicted"/>
<organism evidence="1 2">
    <name type="scientific">Nephila pilipes</name>
    <name type="common">Giant wood spider</name>
    <name type="synonym">Nephila maculata</name>
    <dbReference type="NCBI Taxonomy" id="299642"/>
    <lineage>
        <taxon>Eukaryota</taxon>
        <taxon>Metazoa</taxon>
        <taxon>Ecdysozoa</taxon>
        <taxon>Arthropoda</taxon>
        <taxon>Chelicerata</taxon>
        <taxon>Arachnida</taxon>
        <taxon>Araneae</taxon>
        <taxon>Araneomorphae</taxon>
        <taxon>Entelegynae</taxon>
        <taxon>Araneoidea</taxon>
        <taxon>Nephilidae</taxon>
        <taxon>Nephila</taxon>
    </lineage>
</organism>
<dbReference type="EMBL" id="BMAW01041179">
    <property type="protein sequence ID" value="GFU62659.1"/>
    <property type="molecule type" value="Genomic_DNA"/>
</dbReference>
<dbReference type="AlphaFoldDB" id="A0A8X6UNF8"/>
<feature type="non-terminal residue" evidence="1">
    <location>
        <position position="1"/>
    </location>
</feature>
<evidence type="ECO:0000313" key="2">
    <source>
        <dbReference type="Proteomes" id="UP000887013"/>
    </source>
</evidence>
<comment type="caution">
    <text evidence="1">The sequence shown here is derived from an EMBL/GenBank/DDBJ whole genome shotgun (WGS) entry which is preliminary data.</text>
</comment>